<evidence type="ECO:0000259" key="2">
    <source>
        <dbReference type="Pfam" id="PF13358"/>
    </source>
</evidence>
<dbReference type="InterPro" id="IPR036397">
    <property type="entry name" value="RNaseH_sf"/>
</dbReference>
<dbReference type="InterPro" id="IPR038717">
    <property type="entry name" value="Tc1-like_DDE_dom"/>
</dbReference>
<gene>
    <name evidence="3" type="ORF">GCM10012286_63930</name>
</gene>
<dbReference type="Gene3D" id="3.30.420.10">
    <property type="entry name" value="Ribonuclease H-like superfamily/Ribonuclease H"/>
    <property type="match status" value="1"/>
</dbReference>
<feature type="region of interest" description="Disordered" evidence="1">
    <location>
        <begin position="91"/>
        <end position="110"/>
    </location>
</feature>
<accession>A0ABQ2MM20</accession>
<organism evidence="3 4">
    <name type="scientific">Streptomyces lasiicapitis</name>
    <dbReference type="NCBI Taxonomy" id="1923961"/>
    <lineage>
        <taxon>Bacteria</taxon>
        <taxon>Bacillati</taxon>
        <taxon>Actinomycetota</taxon>
        <taxon>Actinomycetes</taxon>
        <taxon>Kitasatosporales</taxon>
        <taxon>Streptomycetaceae</taxon>
        <taxon>Streptomyces</taxon>
    </lineage>
</organism>
<dbReference type="Pfam" id="PF13358">
    <property type="entry name" value="DDE_3"/>
    <property type="match status" value="1"/>
</dbReference>
<dbReference type="EMBL" id="BMNG01000015">
    <property type="protein sequence ID" value="GGO54360.1"/>
    <property type="molecule type" value="Genomic_DNA"/>
</dbReference>
<dbReference type="RefSeq" id="WP_189176574.1">
    <property type="nucleotide sequence ID" value="NZ_BMNG01000015.1"/>
</dbReference>
<keyword evidence="4" id="KW-1185">Reference proteome</keyword>
<dbReference type="InterPro" id="IPR021295">
    <property type="entry name" value="DUF2867"/>
</dbReference>
<comment type="caution">
    <text evidence="3">The sequence shown here is derived from an EMBL/GenBank/DDBJ whole genome shotgun (WGS) entry which is preliminary data.</text>
</comment>
<reference evidence="4" key="1">
    <citation type="journal article" date="2019" name="Int. J. Syst. Evol. Microbiol.">
        <title>The Global Catalogue of Microorganisms (GCM) 10K type strain sequencing project: providing services to taxonomists for standard genome sequencing and annotation.</title>
        <authorList>
            <consortium name="The Broad Institute Genomics Platform"/>
            <consortium name="The Broad Institute Genome Sequencing Center for Infectious Disease"/>
            <person name="Wu L."/>
            <person name="Ma J."/>
        </authorList>
    </citation>
    <scope>NUCLEOTIDE SEQUENCE [LARGE SCALE GENOMIC DNA]</scope>
    <source>
        <strain evidence="4">CGMCC 4.7349</strain>
    </source>
</reference>
<feature type="domain" description="Tc1-like transposase DDE" evidence="2">
    <location>
        <begin position="37"/>
        <end position="95"/>
    </location>
</feature>
<evidence type="ECO:0000313" key="3">
    <source>
        <dbReference type="EMBL" id="GGO54360.1"/>
    </source>
</evidence>
<evidence type="ECO:0000256" key="1">
    <source>
        <dbReference type="SAM" id="MobiDB-lite"/>
    </source>
</evidence>
<protein>
    <recommendedName>
        <fullName evidence="2">Tc1-like transposase DDE domain-containing protein</fullName>
    </recommendedName>
</protein>
<dbReference type="Proteomes" id="UP000656881">
    <property type="component" value="Unassembled WGS sequence"/>
</dbReference>
<evidence type="ECO:0000313" key="4">
    <source>
        <dbReference type="Proteomes" id="UP000656881"/>
    </source>
</evidence>
<name>A0ABQ2MM20_9ACTN</name>
<dbReference type="Pfam" id="PF11066">
    <property type="entry name" value="DUF2867"/>
    <property type="match status" value="1"/>
</dbReference>
<sequence length="215" mass="24071">MQQQEWLIIDASTGLGRTFTQAADGLSVDITPVREQHKPCTAVTDNASAHTANALKGRRRQLAKIGAELLHLSPHSPELNDIERVWRQAKYEDRQTTSPKPPSRARDVPHLTCTPDIRNRTFALASYCTQAYNGDGRQRPETGRAAAAMKLPRTTGDHELRMAVLVKPNGRFGQLHMAFIAPLRHLIVHPAPTRQWERAWRDRALLLPEGTSPQS</sequence>
<proteinExistence type="predicted"/>